<dbReference type="InterPro" id="IPR035920">
    <property type="entry name" value="YhbY-like_sf"/>
</dbReference>
<evidence type="ECO:0000259" key="3">
    <source>
        <dbReference type="PROSITE" id="PS51295"/>
    </source>
</evidence>
<name>A0ABU9UBH6_9SPIR</name>
<dbReference type="PANTHER" id="PTHR40065:SF3">
    <property type="entry name" value="RNA-BINDING PROTEIN YHBY"/>
    <property type="match status" value="1"/>
</dbReference>
<sequence length="100" mass="11371">MELKGYQRSYLAKLAHDLKPVVFLGKAGATPAVLKEIEDALEREELIKIRFVANKEDKRYICRKITETLGAYEVSVIGNVAILYRQASEPDNRHITIPSR</sequence>
<dbReference type="Pfam" id="PF01985">
    <property type="entry name" value="CRS1_YhbY"/>
    <property type="match status" value="1"/>
</dbReference>
<dbReference type="InterPro" id="IPR001890">
    <property type="entry name" value="RNA-binding_CRM"/>
</dbReference>
<evidence type="ECO:0000256" key="2">
    <source>
        <dbReference type="PROSITE-ProRule" id="PRU00626"/>
    </source>
</evidence>
<keyword evidence="1 2" id="KW-0694">RNA-binding</keyword>
<dbReference type="EMBL" id="JBCHKQ010000002">
    <property type="protein sequence ID" value="MEM5948015.1"/>
    <property type="molecule type" value="Genomic_DNA"/>
</dbReference>
<dbReference type="SMART" id="SM01103">
    <property type="entry name" value="CRS1_YhbY"/>
    <property type="match status" value="1"/>
</dbReference>
<gene>
    <name evidence="4" type="ORF">WKV44_05625</name>
</gene>
<dbReference type="PANTHER" id="PTHR40065">
    <property type="entry name" value="RNA-BINDING PROTEIN YHBY"/>
    <property type="match status" value="1"/>
</dbReference>
<proteinExistence type="predicted"/>
<evidence type="ECO:0000313" key="4">
    <source>
        <dbReference type="EMBL" id="MEM5948015.1"/>
    </source>
</evidence>
<accession>A0ABU9UBH6</accession>
<feature type="domain" description="CRM" evidence="3">
    <location>
        <begin position="1"/>
        <end position="96"/>
    </location>
</feature>
<evidence type="ECO:0000313" key="5">
    <source>
        <dbReference type="Proteomes" id="UP001466331"/>
    </source>
</evidence>
<protein>
    <submittedName>
        <fullName evidence="4">YhbY family RNA-binding protein</fullName>
    </submittedName>
</protein>
<dbReference type="PROSITE" id="PS51295">
    <property type="entry name" value="CRM"/>
    <property type="match status" value="1"/>
</dbReference>
<reference evidence="4 5" key="1">
    <citation type="submission" date="2024-03" db="EMBL/GenBank/DDBJ databases">
        <title>Ignisphaera cupida sp. nov., a hyperthermophilic hydrolytic archaeon from a hot spring of Kamchatka, and proposal of Ignisphaeraceae fam. nov.</title>
        <authorList>
            <person name="Podosokorskaya O.A."/>
            <person name="Elcheninov A.G."/>
            <person name="Maltseva A.I."/>
            <person name="Zayulina K.S."/>
            <person name="Novikov A."/>
            <person name="Merkel A.Y."/>
        </authorList>
    </citation>
    <scope>NUCLEOTIDE SEQUENCE [LARGE SCALE GENOMIC DNA]</scope>
    <source>
        <strain evidence="4 5">38H-sp</strain>
    </source>
</reference>
<comment type="caution">
    <text evidence="4">The sequence shown here is derived from an EMBL/GenBank/DDBJ whole genome shotgun (WGS) entry which is preliminary data.</text>
</comment>
<dbReference type="Proteomes" id="UP001466331">
    <property type="component" value="Unassembled WGS sequence"/>
</dbReference>
<organism evidence="4 5">
    <name type="scientific">Rarispira pelagica</name>
    <dbReference type="NCBI Taxonomy" id="3141764"/>
    <lineage>
        <taxon>Bacteria</taxon>
        <taxon>Pseudomonadati</taxon>
        <taxon>Spirochaetota</taxon>
        <taxon>Spirochaetia</taxon>
        <taxon>Winmispirales</taxon>
        <taxon>Winmispiraceae</taxon>
        <taxon>Rarispira</taxon>
    </lineage>
</organism>
<dbReference type="InterPro" id="IPR051925">
    <property type="entry name" value="RNA-binding_domain"/>
</dbReference>
<keyword evidence="5" id="KW-1185">Reference proteome</keyword>
<dbReference type="SUPFAM" id="SSF75471">
    <property type="entry name" value="YhbY-like"/>
    <property type="match status" value="1"/>
</dbReference>
<dbReference type="Gene3D" id="3.30.110.60">
    <property type="entry name" value="YhbY-like"/>
    <property type="match status" value="1"/>
</dbReference>
<evidence type="ECO:0000256" key="1">
    <source>
        <dbReference type="ARBA" id="ARBA00022884"/>
    </source>
</evidence>
<dbReference type="RefSeq" id="WP_420069461.1">
    <property type="nucleotide sequence ID" value="NZ_JBCHKQ010000002.1"/>
</dbReference>